<dbReference type="STRING" id="436017.A4RW38"/>
<protein>
    <submittedName>
        <fullName evidence="1">Uncharacterized protein</fullName>
    </submittedName>
</protein>
<dbReference type="SUPFAM" id="SSF53335">
    <property type="entry name" value="S-adenosyl-L-methionine-dependent methyltransferases"/>
    <property type="match status" value="1"/>
</dbReference>
<accession>A4RW38</accession>
<dbReference type="AlphaFoldDB" id="A4RW38"/>
<proteinExistence type="predicted"/>
<dbReference type="InterPro" id="IPR019410">
    <property type="entry name" value="Methyltransf_16"/>
</dbReference>
<dbReference type="EMBL" id="CP000584">
    <property type="protein sequence ID" value="ABO95549.1"/>
    <property type="molecule type" value="Genomic_DNA"/>
</dbReference>
<dbReference type="Proteomes" id="UP000001568">
    <property type="component" value="Chromosome 4"/>
</dbReference>
<dbReference type="RefSeq" id="XP_001417256.1">
    <property type="nucleotide sequence ID" value="XM_001417219.1"/>
</dbReference>
<gene>
    <name evidence="1" type="ORF">OSTLU_92615</name>
</gene>
<dbReference type="GeneID" id="5001161"/>
<dbReference type="KEGG" id="olu:OSTLU_92615"/>
<organism evidence="1 2">
    <name type="scientific">Ostreococcus lucimarinus (strain CCE9901)</name>
    <dbReference type="NCBI Taxonomy" id="436017"/>
    <lineage>
        <taxon>Eukaryota</taxon>
        <taxon>Viridiplantae</taxon>
        <taxon>Chlorophyta</taxon>
        <taxon>Mamiellophyceae</taxon>
        <taxon>Mamiellales</taxon>
        <taxon>Bathycoccaceae</taxon>
        <taxon>Ostreococcus</taxon>
    </lineage>
</organism>
<dbReference type="HOGENOM" id="CLU_867118_0_0_1"/>
<dbReference type="OrthoDB" id="46564at2759"/>
<keyword evidence="2" id="KW-1185">Reference proteome</keyword>
<dbReference type="Gramene" id="ABO95549">
    <property type="protein sequence ID" value="ABO95549"/>
    <property type="gene ID" value="OSTLU_92615"/>
</dbReference>
<evidence type="ECO:0000313" key="1">
    <source>
        <dbReference type="EMBL" id="ABO95549.1"/>
    </source>
</evidence>
<sequence>MEVDSDDDTWRLNLNDAWTSDSEGEVRAKPSTSAAKFARAELDAVNVDIDAAPATTTAPRGDVNASKYALTLPNELGVLTVAQIHKCELGTVVWNAALILCDWLRANAGTLRGRTILEVGAGCGACGFYAAACGADCIIADCGPQTMLNLEKTLACYENLVAKRPGGGSFAGNVKIRRHLWEEDFEILEARRLGEIPGRVRHWSNVGVFENEGAGFAAPMAPTDVFDIVIGSDLLYFSSQEESLLAALRLRLKPGRVCYIVQTLRTNNAEVFARFVLAARRYFVVDIVSASLPNANVFLRAKETPHALLDDPYRLLTLRPL</sequence>
<dbReference type="Pfam" id="PF10294">
    <property type="entry name" value="Methyltransf_16"/>
    <property type="match status" value="1"/>
</dbReference>
<dbReference type="PANTHER" id="PTHR14614">
    <property type="entry name" value="HEPATOCELLULAR CARCINOMA-ASSOCIATED ANTIGEN"/>
    <property type="match status" value="1"/>
</dbReference>
<reference evidence="1 2" key="1">
    <citation type="journal article" date="2007" name="Proc. Natl. Acad. Sci. U.S.A.">
        <title>The tiny eukaryote Ostreococcus provides genomic insights into the paradox of plankton speciation.</title>
        <authorList>
            <person name="Palenik B."/>
            <person name="Grimwood J."/>
            <person name="Aerts A."/>
            <person name="Rouze P."/>
            <person name="Salamov A."/>
            <person name="Putnam N."/>
            <person name="Dupont C."/>
            <person name="Jorgensen R."/>
            <person name="Derelle E."/>
            <person name="Rombauts S."/>
            <person name="Zhou K."/>
            <person name="Otillar R."/>
            <person name="Merchant S.S."/>
            <person name="Podell S."/>
            <person name="Gaasterland T."/>
            <person name="Napoli C."/>
            <person name="Gendler K."/>
            <person name="Manuell A."/>
            <person name="Tai V."/>
            <person name="Vallon O."/>
            <person name="Piganeau G."/>
            <person name="Jancek S."/>
            <person name="Heijde M."/>
            <person name="Jabbari K."/>
            <person name="Bowler C."/>
            <person name="Lohr M."/>
            <person name="Robbens S."/>
            <person name="Werner G."/>
            <person name="Dubchak I."/>
            <person name="Pazour G.J."/>
            <person name="Ren Q."/>
            <person name="Paulsen I."/>
            <person name="Delwiche C."/>
            <person name="Schmutz J."/>
            <person name="Rokhsar D."/>
            <person name="Van de Peer Y."/>
            <person name="Moreau H."/>
            <person name="Grigoriev I.V."/>
        </authorList>
    </citation>
    <scope>NUCLEOTIDE SEQUENCE [LARGE SCALE GENOMIC DNA]</scope>
    <source>
        <strain evidence="1 2">CCE9901</strain>
    </source>
</reference>
<dbReference type="Gene3D" id="3.40.50.150">
    <property type="entry name" value="Vaccinia Virus protein VP39"/>
    <property type="match status" value="1"/>
</dbReference>
<name>A4RW38_OSTLU</name>
<dbReference type="InterPro" id="IPR029063">
    <property type="entry name" value="SAM-dependent_MTases_sf"/>
</dbReference>
<evidence type="ECO:0000313" key="2">
    <source>
        <dbReference type="Proteomes" id="UP000001568"/>
    </source>
</evidence>